<feature type="compositionally biased region" description="Basic and acidic residues" evidence="5">
    <location>
        <begin position="958"/>
        <end position="973"/>
    </location>
</feature>
<feature type="compositionally biased region" description="Low complexity" evidence="5">
    <location>
        <begin position="366"/>
        <end position="376"/>
    </location>
</feature>
<dbReference type="PANTHER" id="PTHR11071:SF561">
    <property type="entry name" value="PEPTIDYL-PROLYL CIS-TRANS ISOMERASE D-RELATED"/>
    <property type="match status" value="1"/>
</dbReference>
<dbReference type="PROSITE" id="PS50072">
    <property type="entry name" value="CSA_PPIASE_2"/>
    <property type="match status" value="1"/>
</dbReference>
<gene>
    <name evidence="7" type="ORF">FGIG_04686</name>
</gene>
<dbReference type="EMBL" id="SUNJ01007031">
    <property type="protein sequence ID" value="TPP62303.1"/>
    <property type="molecule type" value="Genomic_DNA"/>
</dbReference>
<feature type="compositionally biased region" description="Low complexity" evidence="5">
    <location>
        <begin position="417"/>
        <end position="430"/>
    </location>
</feature>
<dbReference type="EC" id="5.2.1.8" evidence="2"/>
<feature type="region of interest" description="Disordered" evidence="5">
    <location>
        <begin position="667"/>
        <end position="707"/>
    </location>
</feature>
<feature type="compositionally biased region" description="Basic residues" evidence="5">
    <location>
        <begin position="187"/>
        <end position="202"/>
    </location>
</feature>
<keyword evidence="8" id="KW-1185">Reference proteome</keyword>
<feature type="compositionally biased region" description="Polar residues" evidence="5">
    <location>
        <begin position="923"/>
        <end position="933"/>
    </location>
</feature>
<evidence type="ECO:0000256" key="2">
    <source>
        <dbReference type="ARBA" id="ARBA00013194"/>
    </source>
</evidence>
<dbReference type="SUPFAM" id="SSF50891">
    <property type="entry name" value="Cyclophilin-like"/>
    <property type="match status" value="1"/>
</dbReference>
<name>A0A504YLV0_FASGI</name>
<dbReference type="GO" id="GO:0005739">
    <property type="term" value="C:mitochondrion"/>
    <property type="evidence" value="ECO:0007669"/>
    <property type="project" value="TreeGrafter"/>
</dbReference>
<feature type="compositionally biased region" description="Basic residues" evidence="5">
    <location>
        <begin position="1193"/>
        <end position="1206"/>
    </location>
</feature>
<dbReference type="Gene3D" id="2.40.100.10">
    <property type="entry name" value="Cyclophilin-like"/>
    <property type="match status" value="1"/>
</dbReference>
<feature type="compositionally biased region" description="Basic residues" evidence="5">
    <location>
        <begin position="1250"/>
        <end position="1265"/>
    </location>
</feature>
<evidence type="ECO:0000313" key="7">
    <source>
        <dbReference type="EMBL" id="TPP62303.1"/>
    </source>
</evidence>
<dbReference type="InterPro" id="IPR029000">
    <property type="entry name" value="Cyclophilin-like_dom_sf"/>
</dbReference>
<sequence>MLMKFCLMYPVGRIVLELFNDLCPKATENFKKLCHGGCGFGLKTGKALHYQGSIFHRVIKGFMVQGGDFSNGDGTGGESIYGGTFADECLSTPHDRPFLLSMANRGSNTNGSQFFITTAAAPHLDGKHMVFGHVLSGQDVVKKIEAVPIADTKTHRPVKPVTIEACGELIPVKKKKTKLDQEEEKKSKKKNKKEKKKRKKASRSSTDGESESDEFECSVRAEEIPEVPAPKFLYRGNLDADKEQAVDVKETSDKHIAAVGRELLRAKREKKHSDHAGRKVKGRGRLCYRSPNSRSGSRDRSVTPPHWRQAIQNTQRMDSDGWRAWHEQRAFHRMNMSRGGESGSPRASPSKEARVCSTSPSVAATSARNRSPSESPSPRRSDGVGDSRDVVRTQSGRYRPSPLDYRHQDVRLPSPKPRSVTSRSPVSRTTASYEASRTANRQASPSPDNRMTPPNVSLPKRPQMKDLQSGDTDRAASTRQKSQSMDLDDDYYEELRAQNKTGTDKYPSDGQSGKLNGVHSRFNRFPPEVPSIRRLPSPKRLSPAKYAASPVLRSPRRPRSASHSPLVRETPTDISSRRQKTPTISPSNNRLRNVSPVIRPPPRVPSRSPERDTWRYKRSKRTSESPSQPLPPRPAVSPVDARSRNPVSPPSHPIQLRQASFHFASPLSARSPDQSHKSVSPVISSNAPARHPFVPTDYRRGSANAGAVSPHCMDQFAHRLLEAEDVELDTKPIATGKNPQRKPSKQDSRSHESRSRSGSYSSHSSDSGHSHLSRRSRSHSGPRPSVPGPRSPPPHLVEKWRMRRERLIQKRRGIPGAYHPPSMSSEGRPRFPGRRGVSPPGPSRSRTRSRSYSSPRRHRRARSSSSRSKSGSSHLSGRQASAEQRKKSKTRSPSHSGSSSRSSSHSSRQSAAHSVRSKRSVRHQGTSPVQLSIKVSNKKRTIMPMAAAGDVIIEEQVEKSKWDHSPEEAEKAESAAAQSTWTTSHWKADAMTTVASVTVVTAAPPIESSVTVSETTDSSVSVPVVSATKPAESVLQRLRMAQLSATDVLKTVSEPVSTVVEGSQKSESEECAESTQPSPVVAQPITVVQTPVTNSQGASSATVKPPEKPKSQPTKPLSRARSPSSSSSADSSSSSSSSSSGSSRSRGRARTRSPRRSVSPISRSSRRRSDYSDSRSRGRGSYYGRYSPISRSRYSRSRSRSTHRSTIRSAYSSRHGRDRSWSRSRSRSRTPDSRSRSSRWAAGNSPRRYSSSRHRRGRRGHRYSGFRRPSLSSRSRSSSGSYSSSSPRHR</sequence>
<dbReference type="OrthoDB" id="6284883at2759"/>
<feature type="compositionally biased region" description="Low complexity" evidence="5">
    <location>
        <begin position="1119"/>
        <end position="1144"/>
    </location>
</feature>
<feature type="region of interest" description="Disordered" evidence="5">
    <location>
        <begin position="958"/>
        <end position="980"/>
    </location>
</feature>
<feature type="compositionally biased region" description="Low complexity" evidence="5">
    <location>
        <begin position="893"/>
        <end position="914"/>
    </location>
</feature>
<feature type="compositionally biased region" description="Basic and acidic residues" evidence="5">
    <location>
        <begin position="493"/>
        <end position="507"/>
    </location>
</feature>
<dbReference type="Pfam" id="PF00160">
    <property type="entry name" value="Pro_isomerase"/>
    <property type="match status" value="1"/>
</dbReference>
<feature type="compositionally biased region" description="Low complexity" evidence="5">
    <location>
        <begin position="1266"/>
        <end position="1290"/>
    </location>
</feature>
<feature type="compositionally biased region" description="Basic and acidic residues" evidence="5">
    <location>
        <begin position="265"/>
        <end position="277"/>
    </location>
</feature>
<accession>A0A504YLV0</accession>
<proteinExistence type="predicted"/>
<dbReference type="PROSITE" id="PS00170">
    <property type="entry name" value="CSA_PPIASE_1"/>
    <property type="match status" value="1"/>
</dbReference>
<evidence type="ECO:0000313" key="8">
    <source>
        <dbReference type="Proteomes" id="UP000316759"/>
    </source>
</evidence>
<reference evidence="7 8" key="1">
    <citation type="submission" date="2019-04" db="EMBL/GenBank/DDBJ databases">
        <title>Annotation for the trematode Fasciola gigantica.</title>
        <authorList>
            <person name="Choi Y.-J."/>
        </authorList>
    </citation>
    <scope>NUCLEOTIDE SEQUENCE [LARGE SCALE GENOMIC DNA]</scope>
    <source>
        <strain evidence="7">Uganda_cow_1</strain>
    </source>
</reference>
<feature type="compositionally biased region" description="Low complexity" evidence="5">
    <location>
        <begin position="1179"/>
        <end position="1192"/>
    </location>
</feature>
<comment type="catalytic activity">
    <reaction evidence="1">
        <text>[protein]-peptidylproline (omega=180) = [protein]-peptidylproline (omega=0)</text>
        <dbReference type="Rhea" id="RHEA:16237"/>
        <dbReference type="Rhea" id="RHEA-COMP:10747"/>
        <dbReference type="Rhea" id="RHEA-COMP:10748"/>
        <dbReference type="ChEBI" id="CHEBI:83833"/>
        <dbReference type="ChEBI" id="CHEBI:83834"/>
        <dbReference type="EC" id="5.2.1.8"/>
    </reaction>
</comment>
<feature type="region of interest" description="Disordered" evidence="5">
    <location>
        <begin position="265"/>
        <end position="655"/>
    </location>
</feature>
<dbReference type="FunFam" id="2.40.100.10:FF:000025">
    <property type="entry name" value="Peptidyl-prolyl cis-trans isomerase CYP19-2"/>
    <property type="match status" value="1"/>
</dbReference>
<keyword evidence="4 7" id="KW-0413">Isomerase</keyword>
<keyword evidence="3" id="KW-0697">Rotamase</keyword>
<evidence type="ECO:0000259" key="6">
    <source>
        <dbReference type="PROSITE" id="PS50072"/>
    </source>
</evidence>
<feature type="region of interest" description="Disordered" evidence="5">
    <location>
        <begin position="1060"/>
        <end position="1290"/>
    </location>
</feature>
<organism evidence="7 8">
    <name type="scientific">Fasciola gigantica</name>
    <name type="common">Giant liver fluke</name>
    <dbReference type="NCBI Taxonomy" id="46835"/>
    <lineage>
        <taxon>Eukaryota</taxon>
        <taxon>Metazoa</taxon>
        <taxon>Spiralia</taxon>
        <taxon>Lophotrochozoa</taxon>
        <taxon>Platyhelminthes</taxon>
        <taxon>Trematoda</taxon>
        <taxon>Digenea</taxon>
        <taxon>Plagiorchiida</taxon>
        <taxon>Echinostomata</taxon>
        <taxon>Echinostomatoidea</taxon>
        <taxon>Fasciolidae</taxon>
        <taxon>Fasciola</taxon>
    </lineage>
</organism>
<feature type="compositionally biased region" description="Polar residues" evidence="5">
    <location>
        <begin position="581"/>
        <end position="592"/>
    </location>
</feature>
<evidence type="ECO:0000256" key="1">
    <source>
        <dbReference type="ARBA" id="ARBA00000971"/>
    </source>
</evidence>
<dbReference type="Proteomes" id="UP000316759">
    <property type="component" value="Unassembled WGS sequence"/>
</dbReference>
<feature type="region of interest" description="Disordered" evidence="5">
    <location>
        <begin position="174"/>
        <end position="218"/>
    </location>
</feature>
<dbReference type="STRING" id="46835.A0A504YLV0"/>
<feature type="compositionally biased region" description="Polar residues" evidence="5">
    <location>
        <begin position="677"/>
        <end position="687"/>
    </location>
</feature>
<feature type="compositionally biased region" description="Low complexity" evidence="5">
    <location>
        <begin position="756"/>
        <end position="767"/>
    </location>
</feature>
<feature type="compositionally biased region" description="Basic residues" evidence="5">
    <location>
        <begin position="1214"/>
        <end position="1228"/>
    </location>
</feature>
<feature type="compositionally biased region" description="Low complexity" evidence="5">
    <location>
        <begin position="863"/>
        <end position="878"/>
    </location>
</feature>
<dbReference type="GO" id="GO:0016018">
    <property type="term" value="F:cyclosporin A binding"/>
    <property type="evidence" value="ECO:0007669"/>
    <property type="project" value="TreeGrafter"/>
</dbReference>
<feature type="domain" description="PPIase cyclophilin-type" evidence="6">
    <location>
        <begin position="10"/>
        <end position="168"/>
    </location>
</feature>
<comment type="caution">
    <text evidence="7">The sequence shown here is derived from an EMBL/GenBank/DDBJ whole genome shotgun (WGS) entry which is preliminary data.</text>
</comment>
<evidence type="ECO:0000256" key="3">
    <source>
        <dbReference type="ARBA" id="ARBA00023110"/>
    </source>
</evidence>
<feature type="compositionally biased region" description="Polar residues" evidence="5">
    <location>
        <begin position="1086"/>
        <end position="1102"/>
    </location>
</feature>
<feature type="compositionally biased region" description="Basic residues" evidence="5">
    <location>
        <begin position="771"/>
        <end position="780"/>
    </location>
</feature>
<feature type="compositionally biased region" description="Basic residues" evidence="5">
    <location>
        <begin position="1145"/>
        <end position="1155"/>
    </location>
</feature>
<dbReference type="InterPro" id="IPR020892">
    <property type="entry name" value="Cyclophilin-type_PPIase_CS"/>
</dbReference>
<feature type="compositionally biased region" description="Basic residues" evidence="5">
    <location>
        <begin position="845"/>
        <end position="862"/>
    </location>
</feature>
<dbReference type="GO" id="GO:0003755">
    <property type="term" value="F:peptidyl-prolyl cis-trans isomerase activity"/>
    <property type="evidence" value="ECO:0007669"/>
    <property type="project" value="UniProtKB-KW"/>
</dbReference>
<dbReference type="InterPro" id="IPR002130">
    <property type="entry name" value="Cyclophilin-type_PPIase_dom"/>
</dbReference>
<dbReference type="GO" id="GO:0006457">
    <property type="term" value="P:protein folding"/>
    <property type="evidence" value="ECO:0007669"/>
    <property type="project" value="InterPro"/>
</dbReference>
<feature type="compositionally biased region" description="Basic and acidic residues" evidence="5">
    <location>
        <begin position="377"/>
        <end position="391"/>
    </location>
</feature>
<feature type="compositionally biased region" description="Basic and acidic residues" evidence="5">
    <location>
        <begin position="1167"/>
        <end position="1176"/>
    </location>
</feature>
<feature type="compositionally biased region" description="Basic and acidic residues" evidence="5">
    <location>
        <begin position="796"/>
        <end position="808"/>
    </location>
</feature>
<feature type="compositionally biased region" description="Basic and acidic residues" evidence="5">
    <location>
        <begin position="744"/>
        <end position="755"/>
    </location>
</feature>
<feature type="compositionally biased region" description="Polar residues" evidence="5">
    <location>
        <begin position="431"/>
        <end position="455"/>
    </location>
</feature>
<feature type="compositionally biased region" description="Basic and acidic residues" evidence="5">
    <location>
        <begin position="317"/>
        <end position="330"/>
    </location>
</feature>
<protein>
    <recommendedName>
        <fullName evidence="2">peptidylprolyl isomerase</fullName>
        <ecNumber evidence="2">5.2.1.8</ecNumber>
    </recommendedName>
</protein>
<dbReference type="PRINTS" id="PR00153">
    <property type="entry name" value="CSAPPISMRASE"/>
</dbReference>
<dbReference type="PANTHER" id="PTHR11071">
    <property type="entry name" value="PEPTIDYL-PROLYL CIS-TRANS ISOMERASE"/>
    <property type="match status" value="1"/>
</dbReference>
<evidence type="ECO:0000256" key="5">
    <source>
        <dbReference type="SAM" id="MobiDB-lite"/>
    </source>
</evidence>
<feature type="compositionally biased region" description="Pro residues" evidence="5">
    <location>
        <begin position="784"/>
        <end position="795"/>
    </location>
</feature>
<evidence type="ECO:0000256" key="4">
    <source>
        <dbReference type="ARBA" id="ARBA00023235"/>
    </source>
</evidence>
<feature type="region of interest" description="Disordered" evidence="5">
    <location>
        <begin position="729"/>
        <end position="933"/>
    </location>
</feature>